<name>A0A0G4I3S7_9ALVE</name>
<proteinExistence type="predicted"/>
<protein>
    <submittedName>
        <fullName evidence="2">Uncharacterized protein</fullName>
    </submittedName>
</protein>
<gene>
    <name evidence="2" type="ORF">Cvel_35589</name>
</gene>
<reference evidence="2" key="1">
    <citation type="submission" date="2014-11" db="EMBL/GenBank/DDBJ databases">
        <authorList>
            <person name="Otto D Thomas"/>
            <person name="Naeem Raeece"/>
        </authorList>
    </citation>
    <scope>NUCLEOTIDE SEQUENCE</scope>
</reference>
<accession>A0A0G4I3S7</accession>
<feature type="compositionally biased region" description="Acidic residues" evidence="1">
    <location>
        <begin position="87"/>
        <end position="106"/>
    </location>
</feature>
<dbReference type="EMBL" id="CDMZ01005004">
    <property type="protein sequence ID" value="CEM51632.1"/>
    <property type="molecule type" value="Genomic_DNA"/>
</dbReference>
<feature type="region of interest" description="Disordered" evidence="1">
    <location>
        <begin position="65"/>
        <end position="114"/>
    </location>
</feature>
<feature type="non-terminal residue" evidence="2">
    <location>
        <position position="114"/>
    </location>
</feature>
<evidence type="ECO:0000256" key="1">
    <source>
        <dbReference type="SAM" id="MobiDB-lite"/>
    </source>
</evidence>
<feature type="region of interest" description="Disordered" evidence="1">
    <location>
        <begin position="1"/>
        <end position="25"/>
    </location>
</feature>
<dbReference type="AlphaFoldDB" id="A0A0G4I3S7"/>
<sequence length="114" mass="12920">MAVGGPERAPRCLIHPTEEKKEKPMLNYETYLRQKAEKRANLPQAFQTANDLDKKGGKKKNVFPTEMKEKNGAYALHSKKREGFFGADEDEEETDDSGSEDSDEEETQNKKGKV</sequence>
<evidence type="ECO:0000313" key="2">
    <source>
        <dbReference type="EMBL" id="CEM51632.1"/>
    </source>
</evidence>
<organism evidence="2">
    <name type="scientific">Chromera velia CCMP2878</name>
    <dbReference type="NCBI Taxonomy" id="1169474"/>
    <lineage>
        <taxon>Eukaryota</taxon>
        <taxon>Sar</taxon>
        <taxon>Alveolata</taxon>
        <taxon>Colpodellida</taxon>
        <taxon>Chromeraceae</taxon>
        <taxon>Chromera</taxon>
    </lineage>
</organism>